<feature type="domain" description="ABC transporter" evidence="6">
    <location>
        <begin position="337"/>
        <end position="555"/>
    </location>
</feature>
<dbReference type="PROSITE" id="PS00675">
    <property type="entry name" value="SIGMA54_INTERACT_1"/>
    <property type="match status" value="1"/>
</dbReference>
<evidence type="ECO:0000256" key="3">
    <source>
        <dbReference type="ARBA" id="ARBA00022989"/>
    </source>
</evidence>
<evidence type="ECO:0000313" key="9">
    <source>
        <dbReference type="Proteomes" id="UP000760545"/>
    </source>
</evidence>
<evidence type="ECO:0000313" key="8">
    <source>
        <dbReference type="EMBL" id="NJX14943.1"/>
    </source>
</evidence>
<dbReference type="PROSITE" id="PS50929">
    <property type="entry name" value="ABC_TM1F"/>
    <property type="match status" value="1"/>
</dbReference>
<dbReference type="RefSeq" id="WP_167917191.1">
    <property type="nucleotide sequence ID" value="NZ_JAAVJS010000006.1"/>
</dbReference>
<comment type="caution">
    <text evidence="8">The sequence shown here is derived from an EMBL/GenBank/DDBJ whole genome shotgun (WGS) entry which is preliminary data.</text>
</comment>
<dbReference type="Gene3D" id="1.20.1560.10">
    <property type="entry name" value="ABC transporter type 1, transmembrane domain"/>
    <property type="match status" value="1"/>
</dbReference>
<dbReference type="InterPro" id="IPR011527">
    <property type="entry name" value="ABC1_TM_dom"/>
</dbReference>
<evidence type="ECO:0000256" key="2">
    <source>
        <dbReference type="ARBA" id="ARBA00022692"/>
    </source>
</evidence>
<dbReference type="Gene3D" id="3.40.50.300">
    <property type="entry name" value="P-loop containing nucleotide triphosphate hydrolases"/>
    <property type="match status" value="1"/>
</dbReference>
<dbReference type="InterPro" id="IPR036640">
    <property type="entry name" value="ABC1_TM_sf"/>
</dbReference>
<dbReference type="GO" id="GO:0005524">
    <property type="term" value="F:ATP binding"/>
    <property type="evidence" value="ECO:0007669"/>
    <property type="project" value="UniProtKB-KW"/>
</dbReference>
<organism evidence="8 9">
    <name type="scientific">Tamlana crocina</name>
    <dbReference type="NCBI Taxonomy" id="393006"/>
    <lineage>
        <taxon>Bacteria</taxon>
        <taxon>Pseudomonadati</taxon>
        <taxon>Bacteroidota</taxon>
        <taxon>Flavobacteriia</taxon>
        <taxon>Flavobacteriales</taxon>
        <taxon>Flavobacteriaceae</taxon>
        <taxon>Tamlana</taxon>
    </lineage>
</organism>
<dbReference type="InterPro" id="IPR025662">
    <property type="entry name" value="Sigma_54_int_dom_ATP-bd_1"/>
</dbReference>
<dbReference type="SUPFAM" id="SSF90123">
    <property type="entry name" value="ABC transporter transmembrane region"/>
    <property type="match status" value="1"/>
</dbReference>
<dbReference type="InterPro" id="IPR039421">
    <property type="entry name" value="Type_1_exporter"/>
</dbReference>
<dbReference type="Proteomes" id="UP000760545">
    <property type="component" value="Unassembled WGS sequence"/>
</dbReference>
<accession>A0ABX1DD43</accession>
<keyword evidence="4 5" id="KW-0472">Membrane</keyword>
<evidence type="ECO:0000256" key="4">
    <source>
        <dbReference type="ARBA" id="ARBA00023136"/>
    </source>
</evidence>
<feature type="transmembrane region" description="Helical" evidence="5">
    <location>
        <begin position="276"/>
        <end position="293"/>
    </location>
</feature>
<dbReference type="EMBL" id="JAAVJS010000006">
    <property type="protein sequence ID" value="NJX14943.1"/>
    <property type="molecule type" value="Genomic_DNA"/>
</dbReference>
<evidence type="ECO:0000256" key="5">
    <source>
        <dbReference type="SAM" id="Phobius"/>
    </source>
</evidence>
<dbReference type="InterPro" id="IPR027417">
    <property type="entry name" value="P-loop_NTPase"/>
</dbReference>
<dbReference type="PROSITE" id="PS50893">
    <property type="entry name" value="ABC_TRANSPORTER_2"/>
    <property type="match status" value="1"/>
</dbReference>
<gene>
    <name evidence="8" type="ORF">HC176_05525</name>
</gene>
<feature type="domain" description="ABC transmembrane type-1" evidence="7">
    <location>
        <begin position="30"/>
        <end position="297"/>
    </location>
</feature>
<dbReference type="Pfam" id="PF00664">
    <property type="entry name" value="ABC_membrane"/>
    <property type="match status" value="1"/>
</dbReference>
<feature type="transmembrane region" description="Helical" evidence="5">
    <location>
        <begin position="161"/>
        <end position="181"/>
    </location>
</feature>
<name>A0ABX1DD43_9FLAO</name>
<feature type="transmembrane region" description="Helical" evidence="5">
    <location>
        <begin position="242"/>
        <end position="270"/>
    </location>
</feature>
<dbReference type="Pfam" id="PF00005">
    <property type="entry name" value="ABC_tran"/>
    <property type="match status" value="1"/>
</dbReference>
<feature type="transmembrane region" description="Helical" evidence="5">
    <location>
        <begin position="60"/>
        <end position="80"/>
    </location>
</feature>
<comment type="subcellular location">
    <subcellularLocation>
        <location evidence="1">Cell membrane</location>
        <topology evidence="1">Multi-pass membrane protein</topology>
    </subcellularLocation>
</comment>
<dbReference type="SUPFAM" id="SSF52540">
    <property type="entry name" value="P-loop containing nucleoside triphosphate hydrolases"/>
    <property type="match status" value="1"/>
</dbReference>
<feature type="transmembrane region" description="Helical" evidence="5">
    <location>
        <begin position="26"/>
        <end position="48"/>
    </location>
</feature>
<protein>
    <submittedName>
        <fullName evidence="8">ATP-binding cassette domain-containing protein</fullName>
    </submittedName>
</protein>
<evidence type="ECO:0000256" key="1">
    <source>
        <dbReference type="ARBA" id="ARBA00004651"/>
    </source>
</evidence>
<proteinExistence type="predicted"/>
<dbReference type="InterPro" id="IPR003439">
    <property type="entry name" value="ABC_transporter-like_ATP-bd"/>
</dbReference>
<keyword evidence="8" id="KW-0067">ATP-binding</keyword>
<sequence length="555" mass="62643">MEHTKMTPWKRLIGLLQLEKRDIRQIFYYAIFSGIVALSLPLGIQAIINLIQGAQVSTSWIILVILVTLGVAFSGALQLMQLRIIETIQQRIFTRSSFELAYRFPKIKMAELRNYYPPELANRFFDTLTIQKSLSKILIDVPTAVLQIIFALILLSFYHPFFIVFGILLLVLVFVVFKFTAQKGLETSLKESKNKYRVAHWIQEIARSVISFKLSGSTNLGMSKNDTLVNDYLKSRESHFSILMLQFIQMISFKVIVTASLLLIGGALVLNQEMNIGQFVAAEIIILLVIGSVEKLILGLEPFYDTLTSLEKIGQIVDKELESQEGNSPSFSKGIHIELDQVSYEVSNRKKPILKDISFNINAQSRILIQGESGAGKSTLLQLISGVIKATSGHIYINDMSIDSLHINFYRSQLGLSLSHETPFEGTIRENLTFGNSEIPDEKLYDVLDIVGLKAFIRDQDKGLDTVLHPDGKQMSFTISKKLVLARAIIKKPKLLILEDALDRFHQAETNTIIDYLSHKDRPWGLIVVSSSSAWIDKCTELINLDRGTIKFKRS</sequence>
<dbReference type="PANTHER" id="PTHR43394">
    <property type="entry name" value="ATP-DEPENDENT PERMEASE MDL1, MITOCHONDRIAL"/>
    <property type="match status" value="1"/>
</dbReference>
<keyword evidence="9" id="KW-1185">Reference proteome</keyword>
<evidence type="ECO:0000259" key="7">
    <source>
        <dbReference type="PROSITE" id="PS50929"/>
    </source>
</evidence>
<keyword evidence="8" id="KW-0547">Nucleotide-binding</keyword>
<evidence type="ECO:0000259" key="6">
    <source>
        <dbReference type="PROSITE" id="PS50893"/>
    </source>
</evidence>
<reference evidence="8 9" key="1">
    <citation type="submission" date="2020-03" db="EMBL/GenBank/DDBJ databases">
        <title>Tamlana sp. nov, isolated from XXX.</title>
        <authorList>
            <person name="Cao W.R."/>
        </authorList>
    </citation>
    <scope>NUCLEOTIDE SEQUENCE [LARGE SCALE GENOMIC DNA]</scope>
    <source>
        <strain evidence="8 9">HST1-43</strain>
    </source>
</reference>
<dbReference type="PANTHER" id="PTHR43394:SF4">
    <property type="entry name" value="TOXIN SECRETION ABC TRANSPORTER ATP-BINDING PROTEIN"/>
    <property type="match status" value="1"/>
</dbReference>
<keyword evidence="3 5" id="KW-1133">Transmembrane helix</keyword>
<keyword evidence="2 5" id="KW-0812">Transmembrane</keyword>